<evidence type="ECO:0000313" key="4">
    <source>
        <dbReference type="EMBL" id="KOF20824.1"/>
    </source>
</evidence>
<dbReference type="GO" id="GO:0030288">
    <property type="term" value="C:outer membrane-bounded periplasmic space"/>
    <property type="evidence" value="ECO:0007669"/>
    <property type="project" value="TreeGrafter"/>
</dbReference>
<evidence type="ECO:0000256" key="1">
    <source>
        <dbReference type="ARBA" id="ARBA00022729"/>
    </source>
</evidence>
<reference evidence="5" key="1">
    <citation type="submission" date="2015-07" db="EMBL/GenBank/DDBJ databases">
        <title>Whole genome sequence of an Ensifer adhaerens strain isolated from a cave pool in the Wind Cave National Park.</title>
        <authorList>
            <person name="Eng W.W.H."/>
            <person name="Gan H.M."/>
            <person name="Barton H.A."/>
            <person name="Savka M.A."/>
        </authorList>
    </citation>
    <scope>NUCLEOTIDE SEQUENCE [LARGE SCALE GENOMIC DNA]</scope>
    <source>
        <strain evidence="5">SD006</strain>
    </source>
</reference>
<evidence type="ECO:0000256" key="3">
    <source>
        <dbReference type="SAM" id="SignalP"/>
    </source>
</evidence>
<evidence type="ECO:0000313" key="5">
    <source>
        <dbReference type="Proteomes" id="UP000037425"/>
    </source>
</evidence>
<gene>
    <name evidence="4" type="ORF">AC244_05180</name>
</gene>
<feature type="signal peptide" evidence="3">
    <location>
        <begin position="1"/>
        <end position="25"/>
    </location>
</feature>
<dbReference type="AlphaFoldDB" id="A0A0L8C201"/>
<evidence type="ECO:0008006" key="6">
    <source>
        <dbReference type="Google" id="ProtNLM"/>
    </source>
</evidence>
<name>A0A0L8C201_ENSAD</name>
<protein>
    <recommendedName>
        <fullName evidence="6">Iron(III) transport system substrate-binding protein</fullName>
    </recommendedName>
</protein>
<organism evidence="4 5">
    <name type="scientific">Ensifer adhaerens</name>
    <name type="common">Sinorhizobium morelense</name>
    <dbReference type="NCBI Taxonomy" id="106592"/>
    <lineage>
        <taxon>Bacteria</taxon>
        <taxon>Pseudomonadati</taxon>
        <taxon>Pseudomonadota</taxon>
        <taxon>Alphaproteobacteria</taxon>
        <taxon>Hyphomicrobiales</taxon>
        <taxon>Rhizobiaceae</taxon>
        <taxon>Sinorhizobium/Ensifer group</taxon>
        <taxon>Ensifer</taxon>
    </lineage>
</organism>
<dbReference type="Proteomes" id="UP000037425">
    <property type="component" value="Unassembled WGS sequence"/>
</dbReference>
<comment type="caution">
    <text evidence="4">The sequence shown here is derived from an EMBL/GenBank/DDBJ whole genome shotgun (WGS) entry which is preliminary data.</text>
</comment>
<feature type="chain" id="PRO_5005581265" description="Iron(III) transport system substrate-binding protein" evidence="3">
    <location>
        <begin position="26"/>
        <end position="370"/>
    </location>
</feature>
<dbReference type="PANTHER" id="PTHR30006">
    <property type="entry name" value="THIAMINE-BINDING PERIPLASMIC PROTEIN-RELATED"/>
    <property type="match status" value="1"/>
</dbReference>
<dbReference type="Gene3D" id="3.40.190.10">
    <property type="entry name" value="Periplasmic binding protein-like II"/>
    <property type="match status" value="2"/>
</dbReference>
<dbReference type="Pfam" id="PF01547">
    <property type="entry name" value="SBP_bac_1"/>
    <property type="match status" value="1"/>
</dbReference>
<dbReference type="RefSeq" id="WP_053247757.1">
    <property type="nucleotide sequence ID" value="NZ_LGAP01000002.1"/>
</dbReference>
<dbReference type="OrthoDB" id="305758at2"/>
<keyword evidence="1 3" id="KW-0732">Signal</keyword>
<dbReference type="PATRIC" id="fig|106592.7.peg.2665"/>
<keyword evidence="2" id="KW-0574">Periplasm</keyword>
<dbReference type="EMBL" id="LGAP01000002">
    <property type="protein sequence ID" value="KOF20824.1"/>
    <property type="molecule type" value="Genomic_DNA"/>
</dbReference>
<proteinExistence type="predicted"/>
<dbReference type="InterPro" id="IPR006059">
    <property type="entry name" value="SBP"/>
</dbReference>
<dbReference type="PANTHER" id="PTHR30006:SF25">
    <property type="entry name" value="PHOSPHOGLYCERATE TRANSPORT REGULATORY PROTEIN PGTC"/>
    <property type="match status" value="1"/>
</dbReference>
<dbReference type="SUPFAM" id="SSF53850">
    <property type="entry name" value="Periplasmic binding protein-like II"/>
    <property type="match status" value="1"/>
</dbReference>
<sequence>MSYLKRELAGWLLAASATLSTSAFAQEPTLPDYYPADYGQIVEASRKEAGLVVYSNMADNNWQPVIKGFNELYPWIKIETLDLGSGTVHTRWEAEAGSGARTADVLVSGANDRWARYGSEARMLDYPSPETERLPGFANPYPGIYVMSADPLVITYNAALLPEGQRPTGFASLVKAAAADKATFDGKITTYDAARNSFGLAAWWKTLQVKGDDGWTGLREIGPMIRGEVSGGPMNEKIATGEYLVGIAVSGITIFPRLEQPGGEILGFAFPDDGTPVMLRGLGIPSEAANPNSAKLFVDYLLSQKGQTQVGKGGLTPYREDVDEAEVRYTYQAIAAKVGMENLIAVGFDKALIDDAAGFATKWTAAMAGN</sequence>
<evidence type="ECO:0000256" key="2">
    <source>
        <dbReference type="ARBA" id="ARBA00022764"/>
    </source>
</evidence>
<accession>A0A0L8C201</accession>